<evidence type="ECO:0000259" key="5">
    <source>
        <dbReference type="SMART" id="SM00382"/>
    </source>
</evidence>
<evidence type="ECO:0000313" key="6">
    <source>
        <dbReference type="EMBL" id="KAJ7976562.1"/>
    </source>
</evidence>
<feature type="domain" description="AAA+ ATPase" evidence="5">
    <location>
        <begin position="793"/>
        <end position="931"/>
    </location>
</feature>
<gene>
    <name evidence="6" type="ORF">O6P43_006331</name>
</gene>
<dbReference type="Pfam" id="PF00004">
    <property type="entry name" value="AAA"/>
    <property type="match status" value="2"/>
</dbReference>
<keyword evidence="7" id="KW-1185">Reference proteome</keyword>
<dbReference type="InterPro" id="IPR050168">
    <property type="entry name" value="AAA_ATPase_domain"/>
</dbReference>
<dbReference type="GO" id="GO:0005524">
    <property type="term" value="F:ATP binding"/>
    <property type="evidence" value="ECO:0007669"/>
    <property type="project" value="UniProtKB-KW"/>
</dbReference>
<keyword evidence="3" id="KW-0067">ATP-binding</keyword>
<evidence type="ECO:0000256" key="2">
    <source>
        <dbReference type="ARBA" id="ARBA00022741"/>
    </source>
</evidence>
<dbReference type="SMART" id="SM00382">
    <property type="entry name" value="AAA"/>
    <property type="match status" value="2"/>
</dbReference>
<feature type="domain" description="AAA+ ATPase" evidence="5">
    <location>
        <begin position="451"/>
        <end position="587"/>
    </location>
</feature>
<dbReference type="SUPFAM" id="SSF52540">
    <property type="entry name" value="P-loop containing nucleoside triphosphate hydrolases"/>
    <property type="match status" value="2"/>
</dbReference>
<sequence length="1067" mass="117640">MPSKTKKHSKIQSRLSSSERPASPLTPSLTPTSDSNISEEDLLSYLEEASRKYPSLIGKSAFIGEVCDVESESKGCKIWLSESSMVAYSLCPGSLVSVSLASSRNKRLHSFPLNSLADECARCFGLDTEKIVDNEFGNYFALATVFPSSKVLKNGARLSSNLSYTMGCPISGAVLFVYLVCDKNLSVLVNGIDKPYHTKDNSFSVHYCKELYLKLAPPKNGSTMENNFLYSKNFSNDKTYVRSENEIVASPKTPFYESKIRSTDTSQLTPSITEDLVSNVLNHKNPSMESVDMREALSDESTKRLLQTFATSWLCSRCLLLGNLVTVPMLSELYVFEVIDAKKVLAERSNHYSTNERSDLYPKDFDIVDRVNDVFVINQGTKVHLSLASNIESGKPMNRDFSGENLEDKLIKARSNDNTPKLGGLSEECAVLKEIISSSVADTLSRFGLRTTKGVLLHGPPGTGKSSLARFCAHDVGVNLFVVNGPEIVSQYYGESEQALHEVFHSASQAAPAVVLIDELDAIAPARKDGGEELSQRMVATLLNLMDGISRNEGLLVVAATNRPDNIDPALRRPGRLDKEIEIGVPSPKQRLDILLTLLSEVEHSLSDMHIEHLATITHGFVGADLASLCNEAALVCLRSYVNFKKSSDTLKNSRTSTPCEGCSNDMKALPVGLKDTMDNSQDLLAQTSSSVSDLSDTSELGSSICIRGTAFGNVESIYNDSEKEHVLKVAFEDFEKARMKVRPSAMREVILEVPKVNWEDVGGQREVKSQLMEAVEWPQKHHDAFKRIGTRPPTGVLMFGPPGCSKTLMARAVASEARLNFLAVKGPELFSKWVGESEKAVRSLFAKARANAPSIIFFDEIDGLAVIRGKENDGVSVSDRVMSQLLVELDGLHQRVDVTVIAATNRPDKIDPALLRPGRFDRLLYVGPPNEIDREEIFRIHLRKIPFGSDVSIKELAYLTGRCTGADISLICREAAVAALEESLSASEITMQHLKVAIRQIQPSEIQSYQHLSAKFQRLVQHSDIEVESRYMQHSRTSLFSIWSSISSLLYQFTALVFHFKTAPSG</sequence>
<dbReference type="InterPro" id="IPR003960">
    <property type="entry name" value="ATPase_AAA_CS"/>
</dbReference>
<evidence type="ECO:0000313" key="7">
    <source>
        <dbReference type="Proteomes" id="UP001163823"/>
    </source>
</evidence>
<dbReference type="CDD" id="cd19511">
    <property type="entry name" value="RecA-like_CDC48_r2-like"/>
    <property type="match status" value="1"/>
</dbReference>
<comment type="caution">
    <text evidence="6">The sequence shown here is derived from an EMBL/GenBank/DDBJ whole genome shotgun (WGS) entry which is preliminary data.</text>
</comment>
<proteinExistence type="inferred from homology"/>
<evidence type="ECO:0000256" key="3">
    <source>
        <dbReference type="ARBA" id="ARBA00022840"/>
    </source>
</evidence>
<accession>A0AAD7Q875</accession>
<dbReference type="CDD" id="cd19503">
    <property type="entry name" value="RecA-like_CDC48_NLV2_r1-like"/>
    <property type="match status" value="1"/>
</dbReference>
<dbReference type="FunFam" id="3.40.50.300:FF:000661">
    <property type="entry name" value="calmodulin-interacting protein 111 isoform X1"/>
    <property type="match status" value="1"/>
</dbReference>
<dbReference type="PROSITE" id="PS00674">
    <property type="entry name" value="AAA"/>
    <property type="match status" value="2"/>
</dbReference>
<dbReference type="InterPro" id="IPR058958">
    <property type="entry name" value="DPBB_CI111"/>
</dbReference>
<name>A0AAD7Q875_QUISA</name>
<dbReference type="AlphaFoldDB" id="A0AAD7Q875"/>
<reference evidence="6" key="1">
    <citation type="journal article" date="2023" name="Science">
        <title>Elucidation of the pathway for biosynthesis of saponin adjuvants from the soapbark tree.</title>
        <authorList>
            <person name="Reed J."/>
            <person name="Orme A."/>
            <person name="El-Demerdash A."/>
            <person name="Owen C."/>
            <person name="Martin L.B.B."/>
            <person name="Misra R.C."/>
            <person name="Kikuchi S."/>
            <person name="Rejzek M."/>
            <person name="Martin A.C."/>
            <person name="Harkess A."/>
            <person name="Leebens-Mack J."/>
            <person name="Louveau T."/>
            <person name="Stephenson M.J."/>
            <person name="Osbourn A."/>
        </authorList>
    </citation>
    <scope>NUCLEOTIDE SEQUENCE</scope>
    <source>
        <strain evidence="6">S10</strain>
    </source>
</reference>
<dbReference type="Pfam" id="PF17862">
    <property type="entry name" value="AAA_lid_3"/>
    <property type="match status" value="2"/>
</dbReference>
<dbReference type="Proteomes" id="UP001163823">
    <property type="component" value="Chromosome 3"/>
</dbReference>
<dbReference type="GO" id="GO:0016887">
    <property type="term" value="F:ATP hydrolysis activity"/>
    <property type="evidence" value="ECO:0007669"/>
    <property type="project" value="InterPro"/>
</dbReference>
<feature type="compositionally biased region" description="Basic residues" evidence="4">
    <location>
        <begin position="1"/>
        <end position="11"/>
    </location>
</feature>
<dbReference type="InterPro" id="IPR003959">
    <property type="entry name" value="ATPase_AAA_core"/>
</dbReference>
<dbReference type="GO" id="GO:0009507">
    <property type="term" value="C:chloroplast"/>
    <property type="evidence" value="ECO:0007669"/>
    <property type="project" value="TreeGrafter"/>
</dbReference>
<feature type="compositionally biased region" description="Low complexity" evidence="4">
    <location>
        <begin position="23"/>
        <end position="33"/>
    </location>
</feature>
<dbReference type="FunFam" id="1.10.8.60:FF:000038">
    <property type="entry name" value="spermatogenesis-associated protein 5-like protein 1"/>
    <property type="match status" value="1"/>
</dbReference>
<evidence type="ECO:0000256" key="4">
    <source>
        <dbReference type="SAM" id="MobiDB-lite"/>
    </source>
</evidence>
<keyword evidence="2" id="KW-0547">Nucleotide-binding</keyword>
<dbReference type="PANTHER" id="PTHR23077:SF27">
    <property type="entry name" value="ATPASE FAMILY GENE 2 PROTEIN HOMOLOG A"/>
    <property type="match status" value="1"/>
</dbReference>
<dbReference type="InterPro" id="IPR003593">
    <property type="entry name" value="AAA+_ATPase"/>
</dbReference>
<dbReference type="EMBL" id="JARAOO010000003">
    <property type="protein sequence ID" value="KAJ7976562.1"/>
    <property type="molecule type" value="Genomic_DNA"/>
</dbReference>
<dbReference type="Gene3D" id="3.40.50.300">
    <property type="entry name" value="P-loop containing nucleotide triphosphate hydrolases"/>
    <property type="match status" value="2"/>
</dbReference>
<evidence type="ECO:0000256" key="1">
    <source>
        <dbReference type="ARBA" id="ARBA00006914"/>
    </source>
</evidence>
<dbReference type="FunFam" id="3.40.50.300:FF:001406">
    <property type="entry name" value="Putative vesicular transport protein (CDC48)"/>
    <property type="match status" value="1"/>
</dbReference>
<dbReference type="InterPro" id="IPR041569">
    <property type="entry name" value="AAA_lid_3"/>
</dbReference>
<dbReference type="FunFam" id="1.10.8.60:FF:000158">
    <property type="entry name" value="Calmodulin-interacting protein 111"/>
    <property type="match status" value="1"/>
</dbReference>
<dbReference type="PANTHER" id="PTHR23077">
    <property type="entry name" value="AAA-FAMILY ATPASE"/>
    <property type="match status" value="1"/>
</dbReference>
<dbReference type="Gene3D" id="1.10.8.60">
    <property type="match status" value="2"/>
</dbReference>
<organism evidence="6 7">
    <name type="scientific">Quillaja saponaria</name>
    <name type="common">Soap bark tree</name>
    <dbReference type="NCBI Taxonomy" id="32244"/>
    <lineage>
        <taxon>Eukaryota</taxon>
        <taxon>Viridiplantae</taxon>
        <taxon>Streptophyta</taxon>
        <taxon>Embryophyta</taxon>
        <taxon>Tracheophyta</taxon>
        <taxon>Spermatophyta</taxon>
        <taxon>Magnoliopsida</taxon>
        <taxon>eudicotyledons</taxon>
        <taxon>Gunneridae</taxon>
        <taxon>Pentapetalae</taxon>
        <taxon>rosids</taxon>
        <taxon>fabids</taxon>
        <taxon>Fabales</taxon>
        <taxon>Quillajaceae</taxon>
        <taxon>Quillaja</taxon>
    </lineage>
</organism>
<dbReference type="InterPro" id="IPR027417">
    <property type="entry name" value="P-loop_NTPase"/>
</dbReference>
<comment type="similarity">
    <text evidence="1">Belongs to the AAA ATPase family.</text>
</comment>
<dbReference type="Pfam" id="PF26429">
    <property type="entry name" value="DPBB_CI111"/>
    <property type="match status" value="1"/>
</dbReference>
<protein>
    <submittedName>
        <fullName evidence="6">Calmodulin-interacting protein 111</fullName>
    </submittedName>
</protein>
<feature type="region of interest" description="Disordered" evidence="4">
    <location>
        <begin position="1"/>
        <end position="36"/>
    </location>
</feature>
<dbReference type="KEGG" id="qsa:O6P43_006331"/>